<comment type="caution">
    <text evidence="1">The sequence shown here is derived from an EMBL/GenBank/DDBJ whole genome shotgun (WGS) entry which is preliminary data.</text>
</comment>
<protein>
    <submittedName>
        <fullName evidence="1">Uncharacterized protein</fullName>
    </submittedName>
</protein>
<dbReference type="EMBL" id="JACSDZ010000005">
    <property type="protein sequence ID" value="KAF7403731.1"/>
    <property type="molecule type" value="Genomic_DNA"/>
</dbReference>
<proteinExistence type="predicted"/>
<dbReference type="Proteomes" id="UP000617340">
    <property type="component" value="Unassembled WGS sequence"/>
</dbReference>
<reference evidence="1" key="1">
    <citation type="journal article" date="2020" name="G3 (Bethesda)">
        <title>High-Quality Assemblies for Three Invasive Social Wasps from the &lt;i&gt;Vespula&lt;/i&gt; Genus.</title>
        <authorList>
            <person name="Harrop T.W.R."/>
            <person name="Guhlin J."/>
            <person name="McLaughlin G.M."/>
            <person name="Permina E."/>
            <person name="Stockwell P."/>
            <person name="Gilligan J."/>
            <person name="Le Lec M.F."/>
            <person name="Gruber M.A.M."/>
            <person name="Quinn O."/>
            <person name="Lovegrove M."/>
            <person name="Duncan E.J."/>
            <person name="Remnant E.J."/>
            <person name="Van Eeckhoven J."/>
            <person name="Graham B."/>
            <person name="Knapp R.A."/>
            <person name="Langford K.W."/>
            <person name="Kronenberg Z."/>
            <person name="Press M.O."/>
            <person name="Eacker S.M."/>
            <person name="Wilson-Rankin E.E."/>
            <person name="Purcell J."/>
            <person name="Lester P.J."/>
            <person name="Dearden P.K."/>
        </authorList>
    </citation>
    <scope>NUCLEOTIDE SEQUENCE</scope>
    <source>
        <strain evidence="1">Linc-1</strain>
    </source>
</reference>
<gene>
    <name evidence="1" type="ORF">HZH68_006525</name>
</gene>
<organism evidence="1 2">
    <name type="scientific">Vespula germanica</name>
    <name type="common">German yellow jacket</name>
    <name type="synonym">Paravespula germanica</name>
    <dbReference type="NCBI Taxonomy" id="30212"/>
    <lineage>
        <taxon>Eukaryota</taxon>
        <taxon>Metazoa</taxon>
        <taxon>Ecdysozoa</taxon>
        <taxon>Arthropoda</taxon>
        <taxon>Hexapoda</taxon>
        <taxon>Insecta</taxon>
        <taxon>Pterygota</taxon>
        <taxon>Neoptera</taxon>
        <taxon>Endopterygota</taxon>
        <taxon>Hymenoptera</taxon>
        <taxon>Apocrita</taxon>
        <taxon>Aculeata</taxon>
        <taxon>Vespoidea</taxon>
        <taxon>Vespidae</taxon>
        <taxon>Vespinae</taxon>
        <taxon>Vespula</taxon>
    </lineage>
</organism>
<sequence>MGSAGRRQQPFLMDQTCNPRCSGSETQCLQCPKWIPAAATRKLLLFNAALVYRHVHSKPVPSDFGFIHSFEYENRLAEKRQSSLPARVSICNQARLVPPVFDMLLLLARTKNSNSLVNSTDFRIIFNARLPFRTVSFPFGANASSTGGAKRREERNHPAGALKIREFDARLWRLTPTFRIRCAATAAAAAATAAAFPFLVTSNPFLLLEEDPSKQRWRVTFSFSSYP</sequence>
<accession>A0A834KBK5</accession>
<name>A0A834KBK5_VESGE</name>
<dbReference type="AlphaFoldDB" id="A0A834KBK5"/>
<evidence type="ECO:0000313" key="2">
    <source>
        <dbReference type="Proteomes" id="UP000617340"/>
    </source>
</evidence>
<evidence type="ECO:0000313" key="1">
    <source>
        <dbReference type="EMBL" id="KAF7403731.1"/>
    </source>
</evidence>
<keyword evidence="2" id="KW-1185">Reference proteome</keyword>